<feature type="transmembrane region" description="Helical" evidence="1">
    <location>
        <begin position="83"/>
        <end position="102"/>
    </location>
</feature>
<evidence type="ECO:0000313" key="2">
    <source>
        <dbReference type="EMBL" id="MBW88972.1"/>
    </source>
</evidence>
<name>A0A2P2J662_RHIMU</name>
<sequence length="105" mass="12343">MKNHPTCSGKNCLVKNNHSGIMFLFCLSVTGKELNIMTIYQRNQRLRMMELQRSTRKYPSIALASPHSKLVWEIQWVETREELLLILSLLIQVMLSLHPFWLKIC</sequence>
<dbReference type="GO" id="GO:0004386">
    <property type="term" value="F:helicase activity"/>
    <property type="evidence" value="ECO:0007669"/>
    <property type="project" value="UniProtKB-KW"/>
</dbReference>
<keyword evidence="2" id="KW-0378">Hydrolase</keyword>
<proteinExistence type="predicted"/>
<keyword evidence="1" id="KW-0812">Transmembrane</keyword>
<evidence type="ECO:0000256" key="1">
    <source>
        <dbReference type="SAM" id="Phobius"/>
    </source>
</evidence>
<protein>
    <submittedName>
        <fullName evidence="2">Helicase protein MOM1-like isoform X3</fullName>
    </submittedName>
</protein>
<keyword evidence="1" id="KW-1133">Transmembrane helix</keyword>
<organism evidence="2">
    <name type="scientific">Rhizophora mucronata</name>
    <name type="common">Asiatic mangrove</name>
    <dbReference type="NCBI Taxonomy" id="61149"/>
    <lineage>
        <taxon>Eukaryota</taxon>
        <taxon>Viridiplantae</taxon>
        <taxon>Streptophyta</taxon>
        <taxon>Embryophyta</taxon>
        <taxon>Tracheophyta</taxon>
        <taxon>Spermatophyta</taxon>
        <taxon>Magnoliopsida</taxon>
        <taxon>eudicotyledons</taxon>
        <taxon>Gunneridae</taxon>
        <taxon>Pentapetalae</taxon>
        <taxon>rosids</taxon>
        <taxon>fabids</taxon>
        <taxon>Malpighiales</taxon>
        <taxon>Rhizophoraceae</taxon>
        <taxon>Rhizophora</taxon>
    </lineage>
</organism>
<keyword evidence="2" id="KW-0547">Nucleotide-binding</keyword>
<feature type="transmembrane region" description="Helical" evidence="1">
    <location>
        <begin position="20"/>
        <end position="40"/>
    </location>
</feature>
<reference evidence="2" key="1">
    <citation type="submission" date="2018-02" db="EMBL/GenBank/DDBJ databases">
        <title>Rhizophora mucronata_Transcriptome.</title>
        <authorList>
            <person name="Meera S.P."/>
            <person name="Sreeshan A."/>
            <person name="Augustine A."/>
        </authorList>
    </citation>
    <scope>NUCLEOTIDE SEQUENCE</scope>
    <source>
        <tissue evidence="2">Leaf</tissue>
    </source>
</reference>
<keyword evidence="2" id="KW-0347">Helicase</keyword>
<keyword evidence="1" id="KW-0472">Membrane</keyword>
<dbReference type="EMBL" id="GGEC01008489">
    <property type="protein sequence ID" value="MBW88972.1"/>
    <property type="molecule type" value="Transcribed_RNA"/>
</dbReference>
<accession>A0A2P2J662</accession>
<dbReference type="AlphaFoldDB" id="A0A2P2J662"/>
<keyword evidence="2" id="KW-0067">ATP-binding</keyword>